<proteinExistence type="predicted"/>
<gene>
    <name evidence="1" type="ORF">GGX14DRAFT_385361</name>
</gene>
<name>A0AAD7E5Q8_9AGAR</name>
<evidence type="ECO:0000313" key="1">
    <source>
        <dbReference type="EMBL" id="KAJ7229066.1"/>
    </source>
</evidence>
<keyword evidence="2" id="KW-1185">Reference proteome</keyword>
<organism evidence="1 2">
    <name type="scientific">Mycena pura</name>
    <dbReference type="NCBI Taxonomy" id="153505"/>
    <lineage>
        <taxon>Eukaryota</taxon>
        <taxon>Fungi</taxon>
        <taxon>Dikarya</taxon>
        <taxon>Basidiomycota</taxon>
        <taxon>Agaricomycotina</taxon>
        <taxon>Agaricomycetes</taxon>
        <taxon>Agaricomycetidae</taxon>
        <taxon>Agaricales</taxon>
        <taxon>Marasmiineae</taxon>
        <taxon>Mycenaceae</taxon>
        <taxon>Mycena</taxon>
    </lineage>
</organism>
<dbReference type="Proteomes" id="UP001219525">
    <property type="component" value="Unassembled WGS sequence"/>
</dbReference>
<dbReference type="AlphaFoldDB" id="A0AAD7E5Q8"/>
<dbReference type="EMBL" id="JARJCW010000002">
    <property type="protein sequence ID" value="KAJ7229066.1"/>
    <property type="molecule type" value="Genomic_DNA"/>
</dbReference>
<protein>
    <submittedName>
        <fullName evidence="1">Uncharacterized protein</fullName>
    </submittedName>
</protein>
<reference evidence="1" key="1">
    <citation type="submission" date="2023-03" db="EMBL/GenBank/DDBJ databases">
        <title>Massive genome expansion in bonnet fungi (Mycena s.s.) driven by repeated elements and novel gene families across ecological guilds.</title>
        <authorList>
            <consortium name="Lawrence Berkeley National Laboratory"/>
            <person name="Harder C.B."/>
            <person name="Miyauchi S."/>
            <person name="Viragh M."/>
            <person name="Kuo A."/>
            <person name="Thoen E."/>
            <person name="Andreopoulos B."/>
            <person name="Lu D."/>
            <person name="Skrede I."/>
            <person name="Drula E."/>
            <person name="Henrissat B."/>
            <person name="Morin E."/>
            <person name="Kohler A."/>
            <person name="Barry K."/>
            <person name="LaButti K."/>
            <person name="Morin E."/>
            <person name="Salamov A."/>
            <person name="Lipzen A."/>
            <person name="Mereny Z."/>
            <person name="Hegedus B."/>
            <person name="Baldrian P."/>
            <person name="Stursova M."/>
            <person name="Weitz H."/>
            <person name="Taylor A."/>
            <person name="Grigoriev I.V."/>
            <person name="Nagy L.G."/>
            <person name="Martin F."/>
            <person name="Kauserud H."/>
        </authorList>
    </citation>
    <scope>NUCLEOTIDE SEQUENCE</scope>
    <source>
        <strain evidence="1">9144</strain>
    </source>
</reference>
<comment type="caution">
    <text evidence="1">The sequence shown here is derived from an EMBL/GenBank/DDBJ whole genome shotgun (WGS) entry which is preliminary data.</text>
</comment>
<accession>A0AAD7E5Q8</accession>
<sequence>MARRVLLPVEGRHLISQASIERSKFTCCVRPTKSVGNATQAGPPENLIFQKYFLPEQRKKPHNSMANSSPGASAIPTIHVTVNTGGTSSSTVTPASPSGTARARVPLAPLTAATVNALSTWSGPDVGGSGSSSSSISSPLYPSVEDILEAIDVSGVFEDSPALTFPVIIFTDALHSFQITRVDQVPILDTQFYVDQVNMPWELAELFIDQSLDALERAAERSRRGKARQLKF</sequence>
<evidence type="ECO:0000313" key="2">
    <source>
        <dbReference type="Proteomes" id="UP001219525"/>
    </source>
</evidence>